<dbReference type="PROSITE" id="PS51257">
    <property type="entry name" value="PROKAR_LIPOPROTEIN"/>
    <property type="match status" value="1"/>
</dbReference>
<dbReference type="RefSeq" id="WP_366921719.1">
    <property type="nucleotide sequence ID" value="NZ_CP121694.1"/>
</dbReference>
<keyword evidence="4" id="KW-1185">Reference proteome</keyword>
<dbReference type="NCBIfam" id="NF037995">
    <property type="entry name" value="TRAP_S1"/>
    <property type="match status" value="1"/>
</dbReference>
<proteinExistence type="predicted"/>
<dbReference type="InterPro" id="IPR018389">
    <property type="entry name" value="DctP_fam"/>
</dbReference>
<dbReference type="AlphaFoldDB" id="A0AAU0UQ09"/>
<evidence type="ECO:0000256" key="1">
    <source>
        <dbReference type="ARBA" id="ARBA00022729"/>
    </source>
</evidence>
<evidence type="ECO:0000313" key="3">
    <source>
        <dbReference type="EMBL" id="WRO22304.1"/>
    </source>
</evidence>
<gene>
    <name evidence="3" type="primary">dctP</name>
    <name evidence="3" type="ORF">MFMK1_002132</name>
</gene>
<feature type="compositionally biased region" description="Polar residues" evidence="2">
    <location>
        <begin position="28"/>
        <end position="45"/>
    </location>
</feature>
<dbReference type="Gene3D" id="3.40.190.170">
    <property type="entry name" value="Bacterial extracellular solute-binding protein, family 7"/>
    <property type="match status" value="1"/>
</dbReference>
<protein>
    <submittedName>
        <fullName evidence="3">TRAP transporter substrate-binding protein DctP</fullName>
    </submittedName>
</protein>
<dbReference type="EMBL" id="CP121694">
    <property type="protein sequence ID" value="WRO22304.1"/>
    <property type="molecule type" value="Genomic_DNA"/>
</dbReference>
<dbReference type="KEGG" id="dbc:MFMK1_002132"/>
<dbReference type="GO" id="GO:0055085">
    <property type="term" value="P:transmembrane transport"/>
    <property type="evidence" value="ECO:0007669"/>
    <property type="project" value="InterPro"/>
</dbReference>
<feature type="region of interest" description="Disordered" evidence="2">
    <location>
        <begin position="28"/>
        <end position="50"/>
    </location>
</feature>
<name>A0AAU0UQ09_9FIRM</name>
<evidence type="ECO:0000313" key="4">
    <source>
        <dbReference type="Proteomes" id="UP001329915"/>
    </source>
</evidence>
<dbReference type="InterPro" id="IPR038404">
    <property type="entry name" value="TRAP_DctP_sf"/>
</dbReference>
<reference evidence="3 4" key="1">
    <citation type="submission" date="2023-04" db="EMBL/GenBank/DDBJ databases">
        <authorList>
            <person name="Hsu D."/>
        </authorList>
    </citation>
    <scope>NUCLEOTIDE SEQUENCE [LARGE SCALE GENOMIC DNA]</scope>
    <source>
        <strain evidence="3 4">MK1</strain>
    </source>
</reference>
<evidence type="ECO:0000256" key="2">
    <source>
        <dbReference type="SAM" id="MobiDB-lite"/>
    </source>
</evidence>
<sequence>MKKKLSWGILILMFILALVAVSGCGGSSDKQVNTGKQETTGSTDEGQPAEVEPIELRLSSGLGQVHFWVGNYMDNFADEIEKETNIEFDRYYAGELVKVGRELDALKGGTIDVAAPFLAPYHEGLFPLSDVTQLPLLNSDSTMVTKAFQKLMDSDVDLKDGQSFYDYEFTSKGLVAWPLGATEKYALSTAGKEFNTINDFSGVPIRAGSTLAMMAVENLGLTPVYMPSADAYEAISKGTLDGLISSIGDWQSYGFQELVEYTIVGINMGHWESYLTLTKETWDALPADVQETWDRVAREQALKNAKYITSLDVAQIEESKAKGAVFEDISDLDPAVQGHFTQAATKTWERWIAAVEKEGHPAEAAAKLWAQLILEEGGTLPDGVSELLGL</sequence>
<dbReference type="PANTHER" id="PTHR33376">
    <property type="match status" value="1"/>
</dbReference>
<dbReference type="Pfam" id="PF03480">
    <property type="entry name" value="DctP"/>
    <property type="match status" value="1"/>
</dbReference>
<dbReference type="Proteomes" id="UP001329915">
    <property type="component" value="Chromosome"/>
</dbReference>
<dbReference type="PANTHER" id="PTHR33376:SF15">
    <property type="entry name" value="BLL6794 PROTEIN"/>
    <property type="match status" value="1"/>
</dbReference>
<dbReference type="SUPFAM" id="SSF53850">
    <property type="entry name" value="Periplasmic binding protein-like II"/>
    <property type="match status" value="1"/>
</dbReference>
<organism evidence="3 4">
    <name type="scientific">Metallumcola ferriviriculae</name>
    <dbReference type="NCBI Taxonomy" id="3039180"/>
    <lineage>
        <taxon>Bacteria</taxon>
        <taxon>Bacillati</taxon>
        <taxon>Bacillota</taxon>
        <taxon>Clostridia</taxon>
        <taxon>Neomoorellales</taxon>
        <taxon>Desulfitibacteraceae</taxon>
        <taxon>Metallumcola</taxon>
    </lineage>
</organism>
<keyword evidence="1" id="KW-0732">Signal</keyword>
<accession>A0AAU0UQ09</accession>